<protein>
    <recommendedName>
        <fullName evidence="9">Protein kinase domain-containing protein</fullName>
    </recommendedName>
</protein>
<evidence type="ECO:0000313" key="10">
    <source>
        <dbReference type="EMBL" id="KAJ0188356.1"/>
    </source>
</evidence>
<reference evidence="10 11" key="1">
    <citation type="journal article" date="2017" name="Nat. Commun.">
        <title>Genome assembly with in vitro proximity ligation data and whole-genome triplication in lettuce.</title>
        <authorList>
            <person name="Reyes-Chin-Wo S."/>
            <person name="Wang Z."/>
            <person name="Yang X."/>
            <person name="Kozik A."/>
            <person name="Arikit S."/>
            <person name="Song C."/>
            <person name="Xia L."/>
            <person name="Froenicke L."/>
            <person name="Lavelle D.O."/>
            <person name="Truco M.J."/>
            <person name="Xia R."/>
            <person name="Zhu S."/>
            <person name="Xu C."/>
            <person name="Xu H."/>
            <person name="Xu X."/>
            <person name="Cox K."/>
            <person name="Korf I."/>
            <person name="Meyers B.C."/>
            <person name="Michelmore R.W."/>
        </authorList>
    </citation>
    <scope>NUCLEOTIDE SEQUENCE [LARGE SCALE GENOMIC DNA]</scope>
    <source>
        <strain evidence="11">cv. Salinas</strain>
        <tissue evidence="10">Seedlings</tissue>
    </source>
</reference>
<feature type="compositionally biased region" description="Low complexity" evidence="8">
    <location>
        <begin position="9"/>
        <end position="20"/>
    </location>
</feature>
<dbReference type="GO" id="GO:0004672">
    <property type="term" value="F:protein kinase activity"/>
    <property type="evidence" value="ECO:0000318"/>
    <property type="project" value="GO_Central"/>
</dbReference>
<keyword evidence="11" id="KW-1185">Reference proteome</keyword>
<gene>
    <name evidence="10" type="ORF">LSAT_V11C900494720</name>
</gene>
<dbReference type="InterPro" id="IPR045272">
    <property type="entry name" value="ANXUR1/2-like"/>
</dbReference>
<evidence type="ECO:0000256" key="5">
    <source>
        <dbReference type="ARBA" id="ARBA00022840"/>
    </source>
</evidence>
<keyword evidence="5 6" id="KW-0067">ATP-binding</keyword>
<dbReference type="PANTHER" id="PTHR27003:SF342">
    <property type="entry name" value="TYROSINE-PROTEIN KINASE, CSF-1_PDGF RECEPTOR FAMILY-RELATED"/>
    <property type="match status" value="1"/>
</dbReference>
<evidence type="ECO:0000256" key="8">
    <source>
        <dbReference type="SAM" id="MobiDB-lite"/>
    </source>
</evidence>
<name>A0A9R1UJC7_LACSA</name>
<dbReference type="InterPro" id="IPR000719">
    <property type="entry name" value="Prot_kinase_dom"/>
</dbReference>
<dbReference type="PROSITE" id="PS50011">
    <property type="entry name" value="PROTEIN_KINASE_DOM"/>
    <property type="match status" value="1"/>
</dbReference>
<evidence type="ECO:0000313" key="11">
    <source>
        <dbReference type="Proteomes" id="UP000235145"/>
    </source>
</evidence>
<dbReference type="GO" id="GO:0004714">
    <property type="term" value="F:transmembrane receptor protein tyrosine kinase activity"/>
    <property type="evidence" value="ECO:0007669"/>
    <property type="project" value="InterPro"/>
</dbReference>
<dbReference type="InterPro" id="IPR008271">
    <property type="entry name" value="Ser/Thr_kinase_AS"/>
</dbReference>
<dbReference type="SMART" id="SM00220">
    <property type="entry name" value="S_TKc"/>
    <property type="match status" value="1"/>
</dbReference>
<dbReference type="PROSITE" id="PS00108">
    <property type="entry name" value="PROTEIN_KINASE_ST"/>
    <property type="match status" value="1"/>
</dbReference>
<organism evidence="10 11">
    <name type="scientific">Lactuca sativa</name>
    <name type="common">Garden lettuce</name>
    <dbReference type="NCBI Taxonomy" id="4236"/>
    <lineage>
        <taxon>Eukaryota</taxon>
        <taxon>Viridiplantae</taxon>
        <taxon>Streptophyta</taxon>
        <taxon>Embryophyta</taxon>
        <taxon>Tracheophyta</taxon>
        <taxon>Spermatophyta</taxon>
        <taxon>Magnoliopsida</taxon>
        <taxon>eudicotyledons</taxon>
        <taxon>Gunneridae</taxon>
        <taxon>Pentapetalae</taxon>
        <taxon>asterids</taxon>
        <taxon>campanulids</taxon>
        <taxon>Asterales</taxon>
        <taxon>Asteraceae</taxon>
        <taxon>Cichorioideae</taxon>
        <taxon>Cichorieae</taxon>
        <taxon>Lactucinae</taxon>
        <taxon>Lactuca</taxon>
    </lineage>
</organism>
<dbReference type="InterPro" id="IPR011009">
    <property type="entry name" value="Kinase-like_dom_sf"/>
</dbReference>
<proteinExistence type="inferred from homology"/>
<keyword evidence="4" id="KW-0418">Kinase</keyword>
<evidence type="ECO:0000256" key="3">
    <source>
        <dbReference type="ARBA" id="ARBA00022741"/>
    </source>
</evidence>
<keyword evidence="1 7" id="KW-0723">Serine/threonine-protein kinase</keyword>
<evidence type="ECO:0000256" key="1">
    <source>
        <dbReference type="ARBA" id="ARBA00022527"/>
    </source>
</evidence>
<comment type="similarity">
    <text evidence="7">Belongs to the protein kinase superfamily.</text>
</comment>
<dbReference type="EMBL" id="NBSK02000009">
    <property type="protein sequence ID" value="KAJ0188356.1"/>
    <property type="molecule type" value="Genomic_DNA"/>
</dbReference>
<evidence type="ECO:0000256" key="2">
    <source>
        <dbReference type="ARBA" id="ARBA00022679"/>
    </source>
</evidence>
<feature type="domain" description="Protein kinase" evidence="9">
    <location>
        <begin position="62"/>
        <end position="337"/>
    </location>
</feature>
<dbReference type="GO" id="GO:0004674">
    <property type="term" value="F:protein serine/threonine kinase activity"/>
    <property type="evidence" value="ECO:0007669"/>
    <property type="project" value="UniProtKB-KW"/>
</dbReference>
<dbReference type="Gene3D" id="3.30.200.20">
    <property type="entry name" value="Phosphorylase Kinase, domain 1"/>
    <property type="match status" value="1"/>
</dbReference>
<feature type="region of interest" description="Disordered" evidence="8">
    <location>
        <begin position="1"/>
        <end position="38"/>
    </location>
</feature>
<dbReference type="FunFam" id="3.30.200.20:FF:000039">
    <property type="entry name" value="receptor-like protein kinase FERONIA"/>
    <property type="match status" value="1"/>
</dbReference>
<feature type="binding site" evidence="6">
    <location>
        <position position="93"/>
    </location>
    <ligand>
        <name>ATP</name>
        <dbReference type="ChEBI" id="CHEBI:30616"/>
    </ligand>
</feature>
<dbReference type="FunFam" id="1.10.510.10:FF:000084">
    <property type="entry name" value="Wall-associated receptor kinase 2"/>
    <property type="match status" value="1"/>
</dbReference>
<comment type="caution">
    <text evidence="10">The sequence shown here is derived from an EMBL/GenBank/DDBJ whole genome shotgun (WGS) entry which is preliminary data.</text>
</comment>
<dbReference type="CDD" id="cd14066">
    <property type="entry name" value="STKc_IRAK"/>
    <property type="match status" value="1"/>
</dbReference>
<evidence type="ECO:0000256" key="7">
    <source>
        <dbReference type="RuleBase" id="RU000304"/>
    </source>
</evidence>
<accession>A0A9R1UJC7</accession>
<dbReference type="SUPFAM" id="SSF56112">
    <property type="entry name" value="Protein kinase-like (PK-like)"/>
    <property type="match status" value="1"/>
</dbReference>
<dbReference type="Gene3D" id="1.10.510.10">
    <property type="entry name" value="Transferase(Phosphotransferase) domain 1"/>
    <property type="match status" value="1"/>
</dbReference>
<keyword evidence="2" id="KW-0808">Transferase</keyword>
<dbReference type="AlphaFoldDB" id="A0A9R1UJC7"/>
<keyword evidence="3 6" id="KW-0547">Nucleotide-binding</keyword>
<dbReference type="Gene3D" id="6.10.140.890">
    <property type="match status" value="1"/>
</dbReference>
<dbReference type="PANTHER" id="PTHR27003">
    <property type="entry name" value="OS07G0166700 PROTEIN"/>
    <property type="match status" value="1"/>
</dbReference>
<dbReference type="InterPro" id="IPR001245">
    <property type="entry name" value="Ser-Thr/Tyr_kinase_cat_dom"/>
</dbReference>
<dbReference type="PROSITE" id="PS00107">
    <property type="entry name" value="PROTEIN_KINASE_ATP"/>
    <property type="match status" value="1"/>
</dbReference>
<dbReference type="GO" id="GO:0005524">
    <property type="term" value="F:ATP binding"/>
    <property type="evidence" value="ECO:0007669"/>
    <property type="project" value="UniProtKB-UniRule"/>
</dbReference>
<evidence type="ECO:0000259" key="9">
    <source>
        <dbReference type="PROSITE" id="PS50011"/>
    </source>
</evidence>
<evidence type="ECO:0000256" key="4">
    <source>
        <dbReference type="ARBA" id="ARBA00022777"/>
    </source>
</evidence>
<dbReference type="Pfam" id="PF07714">
    <property type="entry name" value="PK_Tyr_Ser-Thr"/>
    <property type="match status" value="1"/>
</dbReference>
<dbReference type="InterPro" id="IPR017441">
    <property type="entry name" value="Protein_kinase_ATP_BS"/>
</dbReference>
<dbReference type="Proteomes" id="UP000235145">
    <property type="component" value="Unassembled WGS sequence"/>
</dbReference>
<sequence>MRTIANCPSTSSSSSSIIMLTGGGGGGGDGKESQPSTSSYIEYSQPCREFEFPEILLATNNFDESLVIGHGGFGKVYKGNIINGSTVVVSAIKRLDSMSTQGATEFWAEVEILSKLRHCHLVSLFGYCNYEKEMILIYEYMPNGTLEDHLHKLETPLSWLQRLKICIGASRGLDYLHTGTGIELGVIHRDIKSSNILLHESWAAKISDFGLSKIGPTNQPLTYVKTLVRGTFGYLDPHYYSTGRLTRKSDVYAFGVVLFEVLCRKRAVDTRLDESLATWAQGCIKEGNLKQIVDINVKDQISPKCLKEFVRIAERCLHNNPKHRPTMAEVVVGLNFVLTLQHKTNTTSRTMFGRMLHMFPFTPKRENSAKVDSNLLKNTKGNSANDIDTTGDDNKDFTIPIPSLGVSMFSDSKWQAELARLEELHTLKGHVESVIKFKGLDIETMQQYYTI</sequence>
<dbReference type="GO" id="GO:0005886">
    <property type="term" value="C:plasma membrane"/>
    <property type="evidence" value="ECO:0000318"/>
    <property type="project" value="GO_Central"/>
</dbReference>
<evidence type="ECO:0000256" key="6">
    <source>
        <dbReference type="PROSITE-ProRule" id="PRU10141"/>
    </source>
</evidence>